<accession>S4VY36</accession>
<feature type="transmembrane region" description="Helical" evidence="2">
    <location>
        <begin position="193"/>
        <end position="217"/>
    </location>
</feature>
<dbReference type="GeneID" id="16512524"/>
<dbReference type="RefSeq" id="YP_008319478.1">
    <property type="nucleotide sequence ID" value="NC_021858.1"/>
</dbReference>
<dbReference type="KEGG" id="vg:16512524"/>
<gene>
    <name evidence="3" type="ORF">pdul_cds_662</name>
</gene>
<evidence type="ECO:0000313" key="4">
    <source>
        <dbReference type="Proteomes" id="UP000201566"/>
    </source>
</evidence>
<dbReference type="Proteomes" id="UP000201566">
    <property type="component" value="Segment"/>
</dbReference>
<keyword evidence="2" id="KW-1133">Transmembrane helix</keyword>
<reference evidence="3 4" key="1">
    <citation type="journal article" date="2013" name="Science">
        <title>Pandoraviruses: amoeba viruses with genomes up to 2.5 Mb reaching that of parasitic eukaryotes.</title>
        <authorList>
            <person name="Philippe N."/>
            <person name="Legendre M."/>
            <person name="Doutre G."/>
            <person name="Coute Y."/>
            <person name="Poirot O."/>
            <person name="Lescot M."/>
            <person name="Arslan D."/>
            <person name="Seltzer V."/>
            <person name="Bertaux L."/>
            <person name="Bruley C."/>
            <person name="Garin J."/>
            <person name="Claverie J.M."/>
            <person name="Abergel C."/>
        </authorList>
    </citation>
    <scope>NUCLEOTIDE SEQUENCE [LARGE SCALE GENOMIC DNA]</scope>
    <source>
        <strain evidence="3">Melbourne</strain>
    </source>
</reference>
<proteinExistence type="predicted"/>
<keyword evidence="2" id="KW-0472">Membrane</keyword>
<feature type="region of interest" description="Disordered" evidence="1">
    <location>
        <begin position="1"/>
        <end position="23"/>
    </location>
</feature>
<evidence type="ECO:0000256" key="2">
    <source>
        <dbReference type="SAM" id="Phobius"/>
    </source>
</evidence>
<sequence length="271" mass="27769">MNDTDLPVSTTPRYPGTAPAADRPRCRCARCTSHASASPVVDWHCLWRCACAATATTATGIAHCIGGVAAAAPPVAAFYATATAVHAVAASVSGNGALLGLLRLEPVPDGRVCSLVVLYAAAYGIDSVSRNRTGRGLSAALLDASSRALRMAAVIATASCAIGSMAVHSSHFLSTVRWVGRYREAYKEGLLDGVALGATVAIVAATGVILFQAPCAVMTRLRHVLARAIDADMGSIESVEASHAPDRTLAIDPDNMSLPSCAGDADETQPA</sequence>
<keyword evidence="2" id="KW-0812">Transmembrane</keyword>
<evidence type="ECO:0000256" key="1">
    <source>
        <dbReference type="SAM" id="MobiDB-lite"/>
    </source>
</evidence>
<dbReference type="EMBL" id="KC977570">
    <property type="protein sequence ID" value="AGO82809.1"/>
    <property type="molecule type" value="Genomic_DNA"/>
</dbReference>
<feature type="compositionally biased region" description="Polar residues" evidence="1">
    <location>
        <begin position="1"/>
        <end position="12"/>
    </location>
</feature>
<organism evidence="3 4">
    <name type="scientific">Pandoravirus dulcis</name>
    <dbReference type="NCBI Taxonomy" id="1349409"/>
    <lineage>
        <taxon>Viruses</taxon>
        <taxon>Pandoravirus</taxon>
    </lineage>
</organism>
<feature type="transmembrane region" description="Helical" evidence="2">
    <location>
        <begin position="151"/>
        <end position="173"/>
    </location>
</feature>
<evidence type="ECO:0000313" key="3">
    <source>
        <dbReference type="EMBL" id="AGO82809.1"/>
    </source>
</evidence>
<protein>
    <submittedName>
        <fullName evidence="3">Uncharacterized protein</fullName>
    </submittedName>
</protein>
<name>S4VY36_9VIRU</name>